<evidence type="ECO:0000256" key="1">
    <source>
        <dbReference type="SAM" id="MobiDB-lite"/>
    </source>
</evidence>
<evidence type="ECO:0000256" key="2">
    <source>
        <dbReference type="SAM" id="Phobius"/>
    </source>
</evidence>
<feature type="region of interest" description="Disordered" evidence="1">
    <location>
        <begin position="443"/>
        <end position="505"/>
    </location>
</feature>
<evidence type="ECO:0000313" key="3">
    <source>
        <dbReference type="Proteomes" id="UP000887581"/>
    </source>
</evidence>
<sequence>MEIARKSYCAVNSFVSSVIEWRSPAAAPYFMFINSAFWWGVFYLNKEIQLQLLVSLAATIFGWDILLSPTYERSILLHILTWPLRNLLRTVSVIMVLCSAQFLYRSELEKACWTAYTAVLLGKIKKALLKITAVIRDTCDAAVMKLYTAKDAVLNIINSTLGSQERNSVCGSNCKERNSIYSHEYMEWNNFYNRGIQKWSIICISDMNTFCAVIRFLQYWLCAHWWPSLKSWFLLNVMTRLQMFFNYICFGIVYVTCGYWINPFIAFLSKHLVNFYDYLQRFIINPLERWIQCQFNKAVVCMRQMLHNLAIAVRDSILWPFFLLLLSLVNKICAYFYRIFLQPIIDILYERYKVCEDYLLIYFLGPVCQVFVDHIPERSPFCDDTDTELADLLPPGFNDGEESDTETSDKPSLPSRSLSPLTEDEHDFVCGLKFPNVDTSDSSEAEFALKPKSKPRIMMRKKEKVHPKDPAPSVCSDDLDSIVHESQGNKDKRSHSSSGSSYSESVISSSAQNAWNDADLQNFGEFNFELEDRLKSEFLGGVVEVRESNERPKERKQHASQKIGEIEGCDTRHAAASTDGLDGSFEAGLLGMWMFWTNAVLENSVAVSVGLIRFSYLLLLLKHNMPIPKKIPVKTWPLKRNAQQATDSKIPNLRQDSRDKDLQELEREF</sequence>
<organism evidence="3 4">
    <name type="scientific">Setaria digitata</name>
    <dbReference type="NCBI Taxonomy" id="48799"/>
    <lineage>
        <taxon>Eukaryota</taxon>
        <taxon>Metazoa</taxon>
        <taxon>Ecdysozoa</taxon>
        <taxon>Nematoda</taxon>
        <taxon>Chromadorea</taxon>
        <taxon>Rhabditida</taxon>
        <taxon>Spirurina</taxon>
        <taxon>Spiruromorpha</taxon>
        <taxon>Filarioidea</taxon>
        <taxon>Setariidae</taxon>
        <taxon>Setaria</taxon>
    </lineage>
</organism>
<feature type="transmembrane region" description="Helical" evidence="2">
    <location>
        <begin position="26"/>
        <end position="43"/>
    </location>
</feature>
<dbReference type="AlphaFoldDB" id="A0A915PQ06"/>
<keyword evidence="2" id="KW-0472">Membrane</keyword>
<feature type="compositionally biased region" description="Basic residues" evidence="1">
    <location>
        <begin position="451"/>
        <end position="465"/>
    </location>
</feature>
<accession>A0A915PQ06</accession>
<keyword evidence="2" id="KW-1133">Transmembrane helix</keyword>
<feature type="compositionally biased region" description="Low complexity" evidence="1">
    <location>
        <begin position="411"/>
        <end position="421"/>
    </location>
</feature>
<dbReference type="Proteomes" id="UP000887581">
    <property type="component" value="Unplaced"/>
</dbReference>
<keyword evidence="3" id="KW-1185">Reference proteome</keyword>
<feature type="compositionally biased region" description="Basic and acidic residues" evidence="1">
    <location>
        <begin position="481"/>
        <end position="491"/>
    </location>
</feature>
<reference evidence="4" key="1">
    <citation type="submission" date="2022-11" db="UniProtKB">
        <authorList>
            <consortium name="WormBaseParasite"/>
        </authorList>
    </citation>
    <scope>IDENTIFICATION</scope>
</reference>
<name>A0A915PQ06_9BILA</name>
<feature type="transmembrane region" description="Helical" evidence="2">
    <location>
        <begin position="50"/>
        <end position="67"/>
    </location>
</feature>
<dbReference type="WBParaSite" id="sdigi.contig32.g2323.t1">
    <property type="protein sequence ID" value="sdigi.contig32.g2323.t1"/>
    <property type="gene ID" value="sdigi.contig32.g2323"/>
</dbReference>
<proteinExistence type="predicted"/>
<feature type="region of interest" description="Disordered" evidence="1">
    <location>
        <begin position="641"/>
        <end position="669"/>
    </location>
</feature>
<feature type="transmembrane region" description="Helical" evidence="2">
    <location>
        <begin position="317"/>
        <end position="337"/>
    </location>
</feature>
<feature type="transmembrane region" description="Helical" evidence="2">
    <location>
        <begin position="241"/>
        <end position="261"/>
    </location>
</feature>
<feature type="region of interest" description="Disordered" evidence="1">
    <location>
        <begin position="393"/>
        <end position="421"/>
    </location>
</feature>
<evidence type="ECO:0000313" key="4">
    <source>
        <dbReference type="WBParaSite" id="sdigi.contig32.g2323.t1"/>
    </source>
</evidence>
<feature type="compositionally biased region" description="Low complexity" evidence="1">
    <location>
        <begin position="496"/>
        <end position="505"/>
    </location>
</feature>
<feature type="compositionally biased region" description="Basic and acidic residues" evidence="1">
    <location>
        <begin position="655"/>
        <end position="669"/>
    </location>
</feature>
<protein>
    <submittedName>
        <fullName evidence="4">Uncharacterized protein</fullName>
    </submittedName>
</protein>
<keyword evidence="2" id="KW-0812">Transmembrane</keyword>